<feature type="region of interest" description="Disordered" evidence="1">
    <location>
        <begin position="1"/>
        <end position="42"/>
    </location>
</feature>
<name>A0A0E0F4S8_9ORYZ</name>
<dbReference type="HOGENOM" id="CLU_189445_0_0_1"/>
<reference evidence="2" key="2">
    <citation type="submission" date="2018-05" db="EMBL/GenBank/DDBJ databases">
        <title>OmerRS3 (Oryza meridionalis Reference Sequence Version 3).</title>
        <authorList>
            <person name="Zhang J."/>
            <person name="Kudrna D."/>
            <person name="Lee S."/>
            <person name="Talag J."/>
            <person name="Welchert J."/>
            <person name="Wing R.A."/>
        </authorList>
    </citation>
    <scope>NUCLEOTIDE SEQUENCE [LARGE SCALE GENOMIC DNA]</scope>
    <source>
        <strain evidence="2">cv. OR44</strain>
    </source>
</reference>
<keyword evidence="3" id="KW-1185">Reference proteome</keyword>
<sequence>MALVVGGERGGVGGKRERRRRWRAAREEASMAGGERGGVGGREIRWPPSAPATCTWCCASPPRPPHRRFRLSALAAAVRADCRPTPARG</sequence>
<evidence type="ECO:0000256" key="1">
    <source>
        <dbReference type="SAM" id="MobiDB-lite"/>
    </source>
</evidence>
<dbReference type="EnsemblPlants" id="OMERI11G08710.1">
    <property type="protein sequence ID" value="OMERI11G08710.1"/>
    <property type="gene ID" value="OMERI11G08710"/>
</dbReference>
<organism evidence="2">
    <name type="scientific">Oryza meridionalis</name>
    <dbReference type="NCBI Taxonomy" id="40149"/>
    <lineage>
        <taxon>Eukaryota</taxon>
        <taxon>Viridiplantae</taxon>
        <taxon>Streptophyta</taxon>
        <taxon>Embryophyta</taxon>
        <taxon>Tracheophyta</taxon>
        <taxon>Spermatophyta</taxon>
        <taxon>Magnoliopsida</taxon>
        <taxon>Liliopsida</taxon>
        <taxon>Poales</taxon>
        <taxon>Poaceae</taxon>
        <taxon>BOP clade</taxon>
        <taxon>Oryzoideae</taxon>
        <taxon>Oryzeae</taxon>
        <taxon>Oryzinae</taxon>
        <taxon>Oryza</taxon>
    </lineage>
</organism>
<dbReference type="Gramene" id="OMERI11G08710.1">
    <property type="protein sequence ID" value="OMERI11G08710.1"/>
    <property type="gene ID" value="OMERI11G08710"/>
</dbReference>
<protein>
    <submittedName>
        <fullName evidence="2">Uncharacterized protein</fullName>
    </submittedName>
</protein>
<dbReference type="Proteomes" id="UP000008021">
    <property type="component" value="Chromosome 11"/>
</dbReference>
<accession>A0A0E0F4S8</accession>
<proteinExistence type="predicted"/>
<reference evidence="2" key="1">
    <citation type="submission" date="2015-04" db="UniProtKB">
        <authorList>
            <consortium name="EnsemblPlants"/>
        </authorList>
    </citation>
    <scope>IDENTIFICATION</scope>
</reference>
<dbReference type="AlphaFoldDB" id="A0A0E0F4S8"/>
<evidence type="ECO:0000313" key="3">
    <source>
        <dbReference type="Proteomes" id="UP000008021"/>
    </source>
</evidence>
<evidence type="ECO:0000313" key="2">
    <source>
        <dbReference type="EnsemblPlants" id="OMERI11G08710.1"/>
    </source>
</evidence>